<protein>
    <recommendedName>
        <fullName evidence="2">[acyl-carrier-protein] S-malonyltransferase</fullName>
        <ecNumber evidence="2">2.3.1.39</ecNumber>
    </recommendedName>
</protein>
<dbReference type="InterPro" id="IPR001227">
    <property type="entry name" value="Ac_transferase_dom_sf"/>
</dbReference>
<dbReference type="GO" id="GO:0004314">
    <property type="term" value="F:[acyl-carrier-protein] S-malonyltransferase activity"/>
    <property type="evidence" value="ECO:0007669"/>
    <property type="project" value="UniProtKB-EC"/>
</dbReference>
<keyword evidence="4" id="KW-0012">Acyltransferase</keyword>
<dbReference type="SUPFAM" id="SSF55048">
    <property type="entry name" value="Probable ACP-binding domain of malonyl-CoA ACP transacylase"/>
    <property type="match status" value="1"/>
</dbReference>
<dbReference type="FunFam" id="3.30.70.250:FF:000001">
    <property type="entry name" value="Malonyl CoA-acyl carrier protein transacylase"/>
    <property type="match status" value="1"/>
</dbReference>
<reference evidence="7" key="1">
    <citation type="submission" date="2018-05" db="EMBL/GenBank/DDBJ databases">
        <authorList>
            <person name="Lanie J.A."/>
            <person name="Ng W.-L."/>
            <person name="Kazmierczak K.M."/>
            <person name="Andrzejewski T.M."/>
            <person name="Davidsen T.M."/>
            <person name="Wayne K.J."/>
            <person name="Tettelin H."/>
            <person name="Glass J.I."/>
            <person name="Rusch D."/>
            <person name="Podicherti R."/>
            <person name="Tsui H.-C.T."/>
            <person name="Winkler M.E."/>
        </authorList>
    </citation>
    <scope>NUCLEOTIDE SEQUENCE</scope>
</reference>
<dbReference type="PANTHER" id="PTHR42681:SF1">
    <property type="entry name" value="MALONYL-COA-ACYL CARRIER PROTEIN TRANSACYLASE, MITOCHONDRIAL"/>
    <property type="match status" value="1"/>
</dbReference>
<accession>A0A381U6T0</accession>
<dbReference type="InterPro" id="IPR014043">
    <property type="entry name" value="Acyl_transferase_dom"/>
</dbReference>
<dbReference type="InterPro" id="IPR050858">
    <property type="entry name" value="Mal-CoA-ACP_Trans/PKS_FabD"/>
</dbReference>
<dbReference type="SUPFAM" id="SSF52151">
    <property type="entry name" value="FabD/lysophospholipase-like"/>
    <property type="match status" value="1"/>
</dbReference>
<dbReference type="GO" id="GO:0005829">
    <property type="term" value="C:cytosol"/>
    <property type="evidence" value="ECO:0007669"/>
    <property type="project" value="TreeGrafter"/>
</dbReference>
<organism evidence="7">
    <name type="scientific">marine metagenome</name>
    <dbReference type="NCBI Taxonomy" id="408172"/>
    <lineage>
        <taxon>unclassified sequences</taxon>
        <taxon>metagenomes</taxon>
        <taxon>ecological metagenomes</taxon>
    </lineage>
</organism>
<dbReference type="EMBL" id="UINC01005811">
    <property type="protein sequence ID" value="SVA23694.1"/>
    <property type="molecule type" value="Genomic_DNA"/>
</dbReference>
<evidence type="ECO:0000256" key="3">
    <source>
        <dbReference type="ARBA" id="ARBA00022679"/>
    </source>
</evidence>
<dbReference type="Gene3D" id="3.40.366.10">
    <property type="entry name" value="Malonyl-Coenzyme A Acyl Carrier Protein, domain 2"/>
    <property type="match status" value="1"/>
</dbReference>
<dbReference type="NCBIfam" id="TIGR00128">
    <property type="entry name" value="fabD"/>
    <property type="match status" value="1"/>
</dbReference>
<evidence type="ECO:0000256" key="5">
    <source>
        <dbReference type="ARBA" id="ARBA00048462"/>
    </source>
</evidence>
<dbReference type="InterPro" id="IPR004410">
    <property type="entry name" value="Malonyl_CoA-ACP_transAc_FabD"/>
</dbReference>
<proteinExistence type="inferred from homology"/>
<dbReference type="PIRSF" id="PIRSF000446">
    <property type="entry name" value="Mct"/>
    <property type="match status" value="1"/>
</dbReference>
<feature type="domain" description="Malonyl-CoA:ACP transacylase (MAT)" evidence="6">
    <location>
        <begin position="1"/>
        <end position="285"/>
    </location>
</feature>
<dbReference type="InterPro" id="IPR016036">
    <property type="entry name" value="Malonyl_transacylase_ACP-bd"/>
</dbReference>
<dbReference type="Gene3D" id="3.30.70.250">
    <property type="entry name" value="Malonyl-CoA ACP transacylase, ACP-binding"/>
    <property type="match status" value="1"/>
</dbReference>
<dbReference type="AlphaFoldDB" id="A0A381U6T0"/>
<dbReference type="GO" id="GO:0006633">
    <property type="term" value="P:fatty acid biosynthetic process"/>
    <property type="evidence" value="ECO:0007669"/>
    <property type="project" value="TreeGrafter"/>
</dbReference>
<evidence type="ECO:0000313" key="7">
    <source>
        <dbReference type="EMBL" id="SVA23694.1"/>
    </source>
</evidence>
<keyword evidence="3" id="KW-0808">Transferase</keyword>
<evidence type="ECO:0000259" key="6">
    <source>
        <dbReference type="SMART" id="SM00827"/>
    </source>
</evidence>
<comment type="catalytic activity">
    <reaction evidence="5">
        <text>holo-[ACP] + malonyl-CoA = malonyl-[ACP] + CoA</text>
        <dbReference type="Rhea" id="RHEA:41792"/>
        <dbReference type="Rhea" id="RHEA-COMP:9623"/>
        <dbReference type="Rhea" id="RHEA-COMP:9685"/>
        <dbReference type="ChEBI" id="CHEBI:57287"/>
        <dbReference type="ChEBI" id="CHEBI:57384"/>
        <dbReference type="ChEBI" id="CHEBI:64479"/>
        <dbReference type="ChEBI" id="CHEBI:78449"/>
        <dbReference type="EC" id="2.3.1.39"/>
    </reaction>
</comment>
<dbReference type="Pfam" id="PF00698">
    <property type="entry name" value="Acyl_transf_1"/>
    <property type="match status" value="1"/>
</dbReference>
<dbReference type="EC" id="2.3.1.39" evidence="2"/>
<comment type="similarity">
    <text evidence="1">Belongs to the FabD family.</text>
</comment>
<name>A0A381U6T0_9ZZZZ</name>
<evidence type="ECO:0000256" key="4">
    <source>
        <dbReference type="ARBA" id="ARBA00023315"/>
    </source>
</evidence>
<sequence length="302" mass="33195">MGREFYETSLESKKLFDKAGEILGFNIADLCFNGPDEKLMLTENAQPALLIHSIIALNMLRENGINATIAAGHSLGEYSANVAAGSIQFLDAVRLVHLRGRFMQEAVPVGVGGMAAVIGMSLDNVRFLCDRVSKEDFLVQPANINSHEQIVVAGHLKAVEEVSRLAKEEGAKKSVMLPVSAPFHCPLMKPAEINLKKELEKTEFVDHQYPVVSNIQARPLTTGSSACEALIRQVCSPVRWAETMQYLIDQEIDVAIELGTGRVLSGLMRRFNKNIRCFQVGDPDSLKTTVEACENLIKSQNN</sequence>
<evidence type="ECO:0000256" key="2">
    <source>
        <dbReference type="ARBA" id="ARBA00013258"/>
    </source>
</evidence>
<dbReference type="PANTHER" id="PTHR42681">
    <property type="entry name" value="MALONYL-COA-ACYL CARRIER PROTEIN TRANSACYLASE, MITOCHONDRIAL"/>
    <property type="match status" value="1"/>
</dbReference>
<dbReference type="InterPro" id="IPR024925">
    <property type="entry name" value="Malonyl_CoA-ACP_transAc"/>
</dbReference>
<evidence type="ECO:0000256" key="1">
    <source>
        <dbReference type="ARBA" id="ARBA00008217"/>
    </source>
</evidence>
<gene>
    <name evidence="7" type="ORF">METZ01_LOCUS76548</name>
</gene>
<dbReference type="InterPro" id="IPR016035">
    <property type="entry name" value="Acyl_Trfase/lysoPLipase"/>
</dbReference>
<dbReference type="SMART" id="SM00827">
    <property type="entry name" value="PKS_AT"/>
    <property type="match status" value="1"/>
</dbReference>